<dbReference type="EMBL" id="CADEAL010002183">
    <property type="protein sequence ID" value="CAB1438583.1"/>
    <property type="molecule type" value="Genomic_DNA"/>
</dbReference>
<organism evidence="2 3">
    <name type="scientific">Pleuronectes platessa</name>
    <name type="common">European plaice</name>
    <dbReference type="NCBI Taxonomy" id="8262"/>
    <lineage>
        <taxon>Eukaryota</taxon>
        <taxon>Metazoa</taxon>
        <taxon>Chordata</taxon>
        <taxon>Craniata</taxon>
        <taxon>Vertebrata</taxon>
        <taxon>Euteleostomi</taxon>
        <taxon>Actinopterygii</taxon>
        <taxon>Neopterygii</taxon>
        <taxon>Teleostei</taxon>
        <taxon>Neoteleostei</taxon>
        <taxon>Acanthomorphata</taxon>
        <taxon>Carangaria</taxon>
        <taxon>Pleuronectiformes</taxon>
        <taxon>Pleuronectoidei</taxon>
        <taxon>Pleuronectidae</taxon>
        <taxon>Pleuronectes</taxon>
    </lineage>
</organism>
<comment type="caution">
    <text evidence="2">The sequence shown here is derived from an EMBL/GenBank/DDBJ whole genome shotgun (WGS) entry which is preliminary data.</text>
</comment>
<evidence type="ECO:0000256" key="1">
    <source>
        <dbReference type="SAM" id="MobiDB-lite"/>
    </source>
</evidence>
<dbReference type="Proteomes" id="UP001153269">
    <property type="component" value="Unassembled WGS sequence"/>
</dbReference>
<protein>
    <submittedName>
        <fullName evidence="2">Uncharacterized protein</fullName>
    </submittedName>
</protein>
<gene>
    <name evidence="2" type="ORF">PLEPLA_LOCUS26479</name>
</gene>
<evidence type="ECO:0000313" key="2">
    <source>
        <dbReference type="EMBL" id="CAB1438583.1"/>
    </source>
</evidence>
<feature type="region of interest" description="Disordered" evidence="1">
    <location>
        <begin position="165"/>
        <end position="207"/>
    </location>
</feature>
<name>A0A9N7YNN9_PLEPL</name>
<reference evidence="2" key="1">
    <citation type="submission" date="2020-03" db="EMBL/GenBank/DDBJ databases">
        <authorList>
            <person name="Weist P."/>
        </authorList>
    </citation>
    <scope>NUCLEOTIDE SEQUENCE</scope>
</reference>
<sequence>MDWICDKSTREVRGHNSKWRLRRGRPIRRSAAELEMEGRAANTLCCLRHRGESGILSPSADGAPCPPGASQVWGNMVLRDEAPSAGGVFSGGERCLVARTLLMEEKSVMSPSSRAGGDRWSCTFEAGPQIPPDPAEQTADTRFQAWFLLWKGGTRERDGHWLRTGLQKERDAPSPSPPLPPPAATERMGFNKDLSRHPPTMTALQPPSQTSAQLAGAIPWVVPSAEWSIGYKQVGSRHRGVETTTT</sequence>
<proteinExistence type="predicted"/>
<feature type="compositionally biased region" description="Pro residues" evidence="1">
    <location>
        <begin position="174"/>
        <end position="183"/>
    </location>
</feature>
<dbReference type="AlphaFoldDB" id="A0A9N7YNN9"/>
<keyword evidence="3" id="KW-1185">Reference proteome</keyword>
<evidence type="ECO:0000313" key="3">
    <source>
        <dbReference type="Proteomes" id="UP001153269"/>
    </source>
</evidence>
<accession>A0A9N7YNN9</accession>